<evidence type="ECO:0000313" key="7">
    <source>
        <dbReference type="EMBL" id="TCS77907.1"/>
    </source>
</evidence>
<evidence type="ECO:0000259" key="6">
    <source>
        <dbReference type="Pfam" id="PF08546"/>
    </source>
</evidence>
<dbReference type="InterPro" id="IPR013332">
    <property type="entry name" value="KPR_N"/>
</dbReference>
<comment type="function">
    <text evidence="4">Catalyzes the NADPH-dependent reduction of ketopantoate into pantoic acid.</text>
</comment>
<dbReference type="Pfam" id="PF02558">
    <property type="entry name" value="ApbA"/>
    <property type="match status" value="1"/>
</dbReference>
<comment type="pathway">
    <text evidence="4">Cofactor biosynthesis; (R)-pantothenate biosynthesis; (R)-pantoate from 3-methyl-2-oxobutanoate: step 2/2.</text>
</comment>
<dbReference type="EMBL" id="SLZZ01000014">
    <property type="protein sequence ID" value="TCS77907.1"/>
    <property type="molecule type" value="Genomic_DNA"/>
</dbReference>
<reference evidence="7 8" key="1">
    <citation type="submission" date="2019-03" db="EMBL/GenBank/DDBJ databases">
        <title>Genomic Encyclopedia of Type Strains, Phase IV (KMG-IV): sequencing the most valuable type-strain genomes for metagenomic binning, comparative biology and taxonomic classification.</title>
        <authorList>
            <person name="Goeker M."/>
        </authorList>
    </citation>
    <scope>NUCLEOTIDE SEQUENCE [LARGE SCALE GENOMIC DNA]</scope>
    <source>
        <strain evidence="7 8">DSM 29489</strain>
    </source>
</reference>
<dbReference type="RefSeq" id="WP_132381752.1">
    <property type="nucleotide sequence ID" value="NZ_DAIPCY010000002.1"/>
</dbReference>
<keyword evidence="8" id="KW-1185">Reference proteome</keyword>
<comment type="similarity">
    <text evidence="1 4">Belongs to the ketopantoate reductase family.</text>
</comment>
<dbReference type="InterPro" id="IPR008927">
    <property type="entry name" value="6-PGluconate_DH-like_C_sf"/>
</dbReference>
<organism evidence="7 8">
    <name type="scientific">Muricomes intestini</name>
    <dbReference type="NCBI Taxonomy" id="1796634"/>
    <lineage>
        <taxon>Bacteria</taxon>
        <taxon>Bacillati</taxon>
        <taxon>Bacillota</taxon>
        <taxon>Clostridia</taxon>
        <taxon>Lachnospirales</taxon>
        <taxon>Lachnospiraceae</taxon>
        <taxon>Muricomes</taxon>
    </lineage>
</organism>
<dbReference type="AlphaFoldDB" id="A0A4R3K5C2"/>
<dbReference type="UniPathway" id="UPA00028">
    <property type="reaction ID" value="UER00004"/>
</dbReference>
<dbReference type="SUPFAM" id="SSF48179">
    <property type="entry name" value="6-phosphogluconate dehydrogenase C-terminal domain-like"/>
    <property type="match status" value="1"/>
</dbReference>
<evidence type="ECO:0000256" key="3">
    <source>
        <dbReference type="ARBA" id="ARBA00023002"/>
    </source>
</evidence>
<dbReference type="InterPro" id="IPR013328">
    <property type="entry name" value="6PGD_dom2"/>
</dbReference>
<evidence type="ECO:0000256" key="4">
    <source>
        <dbReference type="RuleBase" id="RU362068"/>
    </source>
</evidence>
<keyword evidence="4" id="KW-0566">Pantothenate biosynthesis</keyword>
<gene>
    <name evidence="7" type="ORF">EDD59_11462</name>
</gene>
<accession>A0A4R3K5C2</accession>
<comment type="catalytic activity">
    <reaction evidence="4">
        <text>(R)-pantoate + NADP(+) = 2-dehydropantoate + NADPH + H(+)</text>
        <dbReference type="Rhea" id="RHEA:16233"/>
        <dbReference type="ChEBI" id="CHEBI:11561"/>
        <dbReference type="ChEBI" id="CHEBI:15378"/>
        <dbReference type="ChEBI" id="CHEBI:15980"/>
        <dbReference type="ChEBI" id="CHEBI:57783"/>
        <dbReference type="ChEBI" id="CHEBI:58349"/>
        <dbReference type="EC" id="1.1.1.169"/>
    </reaction>
</comment>
<keyword evidence="2 4" id="KW-0521">NADP</keyword>
<evidence type="ECO:0000259" key="5">
    <source>
        <dbReference type="Pfam" id="PF02558"/>
    </source>
</evidence>
<dbReference type="Proteomes" id="UP000295726">
    <property type="component" value="Unassembled WGS sequence"/>
</dbReference>
<dbReference type="Gene3D" id="1.10.1040.10">
    <property type="entry name" value="N-(1-d-carboxylethyl)-l-norvaline Dehydrogenase, domain 2"/>
    <property type="match status" value="1"/>
</dbReference>
<evidence type="ECO:0000256" key="2">
    <source>
        <dbReference type="ARBA" id="ARBA00022857"/>
    </source>
</evidence>
<dbReference type="Pfam" id="PF08546">
    <property type="entry name" value="ApbA_C"/>
    <property type="match status" value="1"/>
</dbReference>
<feature type="domain" description="Ketopantoate reductase C-terminal" evidence="6">
    <location>
        <begin position="177"/>
        <end position="300"/>
    </location>
</feature>
<dbReference type="InterPro" id="IPR013752">
    <property type="entry name" value="KPA_reductase"/>
</dbReference>
<dbReference type="NCBIfam" id="TIGR00745">
    <property type="entry name" value="apbA_panE"/>
    <property type="match status" value="1"/>
</dbReference>
<name>A0A4R3K5C2_9FIRM</name>
<evidence type="ECO:0000256" key="1">
    <source>
        <dbReference type="ARBA" id="ARBA00007870"/>
    </source>
</evidence>
<dbReference type="GO" id="GO:0005737">
    <property type="term" value="C:cytoplasm"/>
    <property type="evidence" value="ECO:0007669"/>
    <property type="project" value="TreeGrafter"/>
</dbReference>
<dbReference type="EC" id="1.1.1.169" evidence="4"/>
<dbReference type="GO" id="GO:0015940">
    <property type="term" value="P:pantothenate biosynthetic process"/>
    <property type="evidence" value="ECO:0007669"/>
    <property type="project" value="UniProtKB-UniPathway"/>
</dbReference>
<dbReference type="InterPro" id="IPR003710">
    <property type="entry name" value="ApbA"/>
</dbReference>
<protein>
    <recommendedName>
        <fullName evidence="4">2-dehydropantoate 2-reductase</fullName>
        <ecNumber evidence="4">1.1.1.169</ecNumber>
    </recommendedName>
    <alternativeName>
        <fullName evidence="4">Ketopantoate reductase</fullName>
    </alternativeName>
</protein>
<feature type="domain" description="Ketopantoate reductase N-terminal" evidence="5">
    <location>
        <begin position="6"/>
        <end position="148"/>
    </location>
</feature>
<dbReference type="SUPFAM" id="SSF51735">
    <property type="entry name" value="NAD(P)-binding Rossmann-fold domains"/>
    <property type="match status" value="1"/>
</dbReference>
<dbReference type="Gene3D" id="3.40.50.720">
    <property type="entry name" value="NAD(P)-binding Rossmann-like Domain"/>
    <property type="match status" value="1"/>
</dbReference>
<keyword evidence="3 4" id="KW-0560">Oxidoreductase</keyword>
<evidence type="ECO:0000313" key="8">
    <source>
        <dbReference type="Proteomes" id="UP000295726"/>
    </source>
</evidence>
<dbReference type="GO" id="GO:0008677">
    <property type="term" value="F:2-dehydropantoate 2-reductase activity"/>
    <property type="evidence" value="ECO:0007669"/>
    <property type="project" value="UniProtKB-EC"/>
</dbReference>
<comment type="caution">
    <text evidence="7">The sequence shown here is derived from an EMBL/GenBank/DDBJ whole genome shotgun (WGS) entry which is preliminary data.</text>
</comment>
<dbReference type="OrthoDB" id="9793586at2"/>
<dbReference type="InterPro" id="IPR036291">
    <property type="entry name" value="NAD(P)-bd_dom_sf"/>
</dbReference>
<dbReference type="PANTHER" id="PTHR21708">
    <property type="entry name" value="PROBABLE 2-DEHYDROPANTOATE 2-REDUCTASE"/>
    <property type="match status" value="1"/>
</dbReference>
<dbReference type="PANTHER" id="PTHR21708:SF26">
    <property type="entry name" value="2-DEHYDROPANTOATE 2-REDUCTASE"/>
    <property type="match status" value="1"/>
</dbReference>
<proteinExistence type="inferred from homology"/>
<dbReference type="InterPro" id="IPR051402">
    <property type="entry name" value="KPR-Related"/>
</dbReference>
<sequence>MEIKSVALIGLGAMGVFFAPRMGEHLGKGNFCVIAQGERKKKLETQGVTVNGVNYRFPICTPQNGTPADLVIMAVKDMALNQAIEDIREFVGENTQILCIMNGVESEERVAAVYGWEHVLYSYMRMSIVMRENKADFDPYWGKVYFGEKRNDKLSERVKAVMNVLEECDIPYKVEKDMMWGLWFKYMCNVGENMTCALFGIPFGVYRESRPANEIRWAAMKEVQKVAAAKGITITDEQMKKQHESLCRIPYENRPSTLQDIEAKKKTEVEMFAGTMVRMGQELGIETPVCWMFLQGIRVLEEKYL</sequence>